<evidence type="ECO:0000256" key="1">
    <source>
        <dbReference type="ARBA" id="ARBA00023015"/>
    </source>
</evidence>
<dbReference type="InterPro" id="IPR018062">
    <property type="entry name" value="HTH_AraC-typ_CS"/>
</dbReference>
<dbReference type="InterPro" id="IPR020449">
    <property type="entry name" value="Tscrpt_reg_AraC-type_HTH"/>
</dbReference>
<keyword evidence="1" id="KW-0805">Transcription regulation</keyword>
<feature type="domain" description="HTH araC/xylS-type" evidence="4">
    <location>
        <begin position="180"/>
        <end position="276"/>
    </location>
</feature>
<gene>
    <name evidence="5" type="ORF">SAMN02744037_02669</name>
</gene>
<dbReference type="STRING" id="1123349.SAMN02744037_02669"/>
<name>A0A1M6TSK1_9FIRM</name>
<dbReference type="Gene3D" id="1.10.10.60">
    <property type="entry name" value="Homeodomain-like"/>
    <property type="match status" value="2"/>
</dbReference>
<evidence type="ECO:0000256" key="2">
    <source>
        <dbReference type="ARBA" id="ARBA00023125"/>
    </source>
</evidence>
<dbReference type="Pfam" id="PF12833">
    <property type="entry name" value="HTH_18"/>
    <property type="match status" value="1"/>
</dbReference>
<dbReference type="RefSeq" id="WP_072890835.1">
    <property type="nucleotide sequence ID" value="NZ_FRAE01000106.1"/>
</dbReference>
<sequence length="277" mass="32760">MLNSFDRNLELLDGLETEYMRLLYYDFSQPYKGNYKSYESNRICTILNGEKKVKINEKEAFCYGKEEFVILPAYSQVHMEINIPTKALVLEIKEDVIKNITNKVSLDFQIDMKNRDERLFVGNKTNDVKLLIEKILNTYYSLEKNKSFLMDLYLQEMIYNVLKIKGADIILRKEDKHPIFLAINYMKENYDKNIKIKDIANGLNMSESNFSIYFKKITGITPKKYLKNIKLNKAIELLKENNVTEVAFDLGYENISYFISEFKNKYGYTPKQYQKNI</sequence>
<protein>
    <submittedName>
        <fullName evidence="5">Transcriptional regulator, AraC family</fullName>
    </submittedName>
</protein>
<dbReference type="PRINTS" id="PR00032">
    <property type="entry name" value="HTHARAC"/>
</dbReference>
<keyword evidence="3" id="KW-0804">Transcription</keyword>
<evidence type="ECO:0000259" key="4">
    <source>
        <dbReference type="PROSITE" id="PS01124"/>
    </source>
</evidence>
<dbReference type="Pfam" id="PF06719">
    <property type="entry name" value="AraC_N"/>
    <property type="match status" value="1"/>
</dbReference>
<organism evidence="5 6">
    <name type="scientific">Tepidibacter formicigenes DSM 15518</name>
    <dbReference type="NCBI Taxonomy" id="1123349"/>
    <lineage>
        <taxon>Bacteria</taxon>
        <taxon>Bacillati</taxon>
        <taxon>Bacillota</taxon>
        <taxon>Clostridia</taxon>
        <taxon>Peptostreptococcales</taxon>
        <taxon>Peptostreptococcaceae</taxon>
        <taxon>Tepidibacter</taxon>
    </lineage>
</organism>
<keyword evidence="6" id="KW-1185">Reference proteome</keyword>
<dbReference type="InterPro" id="IPR018060">
    <property type="entry name" value="HTH_AraC"/>
</dbReference>
<dbReference type="PANTHER" id="PTHR43280">
    <property type="entry name" value="ARAC-FAMILY TRANSCRIPTIONAL REGULATOR"/>
    <property type="match status" value="1"/>
</dbReference>
<dbReference type="GO" id="GO:0043565">
    <property type="term" value="F:sequence-specific DNA binding"/>
    <property type="evidence" value="ECO:0007669"/>
    <property type="project" value="InterPro"/>
</dbReference>
<dbReference type="OrthoDB" id="9791615at2"/>
<dbReference type="PROSITE" id="PS01124">
    <property type="entry name" value="HTH_ARAC_FAMILY_2"/>
    <property type="match status" value="1"/>
</dbReference>
<dbReference type="GO" id="GO:0003700">
    <property type="term" value="F:DNA-binding transcription factor activity"/>
    <property type="evidence" value="ECO:0007669"/>
    <property type="project" value="InterPro"/>
</dbReference>
<evidence type="ECO:0000313" key="5">
    <source>
        <dbReference type="EMBL" id="SHK59982.1"/>
    </source>
</evidence>
<dbReference type="InterPro" id="IPR009594">
    <property type="entry name" value="Tscrpt_reg_HTH_AraC_N"/>
</dbReference>
<reference evidence="6" key="1">
    <citation type="submission" date="2016-11" db="EMBL/GenBank/DDBJ databases">
        <authorList>
            <person name="Varghese N."/>
            <person name="Submissions S."/>
        </authorList>
    </citation>
    <scope>NUCLEOTIDE SEQUENCE [LARGE SCALE GENOMIC DNA]</scope>
    <source>
        <strain evidence="6">DSM 15518</strain>
    </source>
</reference>
<dbReference type="InterPro" id="IPR009057">
    <property type="entry name" value="Homeodomain-like_sf"/>
</dbReference>
<accession>A0A1M6TSK1</accession>
<dbReference type="Proteomes" id="UP000242497">
    <property type="component" value="Unassembled WGS sequence"/>
</dbReference>
<proteinExistence type="predicted"/>
<dbReference type="SMART" id="SM00342">
    <property type="entry name" value="HTH_ARAC"/>
    <property type="match status" value="1"/>
</dbReference>
<dbReference type="PANTHER" id="PTHR43280:SF2">
    <property type="entry name" value="HTH-TYPE TRANSCRIPTIONAL REGULATOR EXSA"/>
    <property type="match status" value="1"/>
</dbReference>
<dbReference type="EMBL" id="FRAE01000106">
    <property type="protein sequence ID" value="SHK59982.1"/>
    <property type="molecule type" value="Genomic_DNA"/>
</dbReference>
<keyword evidence="2" id="KW-0238">DNA-binding</keyword>
<evidence type="ECO:0000256" key="3">
    <source>
        <dbReference type="ARBA" id="ARBA00023163"/>
    </source>
</evidence>
<dbReference type="PROSITE" id="PS00041">
    <property type="entry name" value="HTH_ARAC_FAMILY_1"/>
    <property type="match status" value="1"/>
</dbReference>
<dbReference type="SUPFAM" id="SSF46689">
    <property type="entry name" value="Homeodomain-like"/>
    <property type="match status" value="2"/>
</dbReference>
<dbReference type="AlphaFoldDB" id="A0A1M6TSK1"/>
<evidence type="ECO:0000313" key="6">
    <source>
        <dbReference type="Proteomes" id="UP000242497"/>
    </source>
</evidence>